<keyword evidence="6" id="KW-0255">Endonuclease</keyword>
<reference evidence="6 7" key="1">
    <citation type="submission" date="2020-04" db="EMBL/GenBank/DDBJ databases">
        <title>FDA dAtabase for Regulatory Grade micrObial Sequences (FDA-ARGOS): Supporting development and validation of Infectious Disease Dx tests.</title>
        <authorList>
            <person name="Sciortino C."/>
            <person name="Tallon L."/>
            <person name="Sadzewicz L."/>
            <person name="Vavikolanu K."/>
            <person name="Mehta A."/>
            <person name="Aluvathingal J."/>
            <person name="Nadendla S."/>
            <person name="Nandy P."/>
            <person name="Geyer C."/>
            <person name="Yan Y."/>
            <person name="Sichtig H."/>
        </authorList>
    </citation>
    <scope>NUCLEOTIDE SEQUENCE [LARGE SCALE GENOMIC DNA]</scope>
    <source>
        <strain evidence="6 7">FDAARGOS_633</strain>
    </source>
</reference>
<feature type="domain" description="Type I restriction modification DNA specificity" evidence="5">
    <location>
        <begin position="198"/>
        <end position="380"/>
    </location>
</feature>
<feature type="coiled-coil region" evidence="4">
    <location>
        <begin position="355"/>
        <end position="382"/>
    </location>
</feature>
<dbReference type="PANTHER" id="PTHR30408:SF12">
    <property type="entry name" value="TYPE I RESTRICTION ENZYME MJAVIII SPECIFICITY SUBUNIT"/>
    <property type="match status" value="1"/>
</dbReference>
<dbReference type="CDD" id="cd17253">
    <property type="entry name" value="RMtype1_S_Eco933I-TRD2-CR2_like"/>
    <property type="match status" value="1"/>
</dbReference>
<gene>
    <name evidence="6" type="ORF">FOB41_25710</name>
</gene>
<dbReference type="PANTHER" id="PTHR30408">
    <property type="entry name" value="TYPE-1 RESTRICTION ENZYME ECOKI SPECIFICITY PROTEIN"/>
    <property type="match status" value="1"/>
</dbReference>
<evidence type="ECO:0000313" key="7">
    <source>
        <dbReference type="Proteomes" id="UP000500870"/>
    </source>
</evidence>
<accession>A0A6H0ZUR6</accession>
<dbReference type="InterPro" id="IPR000055">
    <property type="entry name" value="Restrct_endonuc_typeI_TRD"/>
</dbReference>
<dbReference type="InterPro" id="IPR044946">
    <property type="entry name" value="Restrct_endonuc_typeI_TRD_sf"/>
</dbReference>
<dbReference type="SUPFAM" id="SSF116734">
    <property type="entry name" value="DNA methylase specificity domain"/>
    <property type="match status" value="2"/>
</dbReference>
<dbReference type="EMBL" id="CP050899">
    <property type="protein sequence ID" value="QIX24478.1"/>
    <property type="molecule type" value="Genomic_DNA"/>
</dbReference>
<evidence type="ECO:0000256" key="1">
    <source>
        <dbReference type="ARBA" id="ARBA00010923"/>
    </source>
</evidence>
<feature type="domain" description="Type I restriction modification DNA specificity" evidence="5">
    <location>
        <begin position="63"/>
        <end position="165"/>
    </location>
</feature>
<keyword evidence="6" id="KW-0540">Nuclease</keyword>
<evidence type="ECO:0000259" key="5">
    <source>
        <dbReference type="Pfam" id="PF01420"/>
    </source>
</evidence>
<dbReference type="Pfam" id="PF01420">
    <property type="entry name" value="Methylase_S"/>
    <property type="match status" value="2"/>
</dbReference>
<dbReference type="AlphaFoldDB" id="A0A6H0ZUR6"/>
<proteinExistence type="inferred from homology"/>
<evidence type="ECO:0000313" key="6">
    <source>
        <dbReference type="EMBL" id="QIX24478.1"/>
    </source>
</evidence>
<sequence length="395" mass="44545">MKHVSIGDFVERVQTWNPQKEGGNSPFQYIDIGAVSQTEKAITEVQTVRAAEAPSRARQIVRAGDILVSTVRPNLNAVAVVPDDLDGATASTGFTVLRPNKRKLSGDFLFHWVRAPAFITEMIKLATGQSYPAVSDKIVKASKVPLFPLDEQRRIAGLLDQADALRRLRFRALEKLNTLGQAIFHEMFGDLRTNERGWQEGVTLRDLAEVVSGITKGRKVKTEVLRKVPYLAVSNVQDRFLKMDVVKTIDATEDEIDRFRLYRDDILLTEGGDPDKLGRGTLWKEQLPECIHQNHVFRVRVTDDRVRPAFLSWQLGSERGKAYFLRSAKQTTGIASINKTQINAFPMLLPPPELQKQFEERLNGLEARLGTYKNANIQLENLFASLQHRAFKGEL</sequence>
<evidence type="ECO:0000256" key="2">
    <source>
        <dbReference type="ARBA" id="ARBA00022747"/>
    </source>
</evidence>
<evidence type="ECO:0000256" key="3">
    <source>
        <dbReference type="ARBA" id="ARBA00023125"/>
    </source>
</evidence>
<keyword evidence="6" id="KW-0378">Hydrolase</keyword>
<evidence type="ECO:0000256" key="4">
    <source>
        <dbReference type="SAM" id="Coils"/>
    </source>
</evidence>
<dbReference type="Gene3D" id="3.90.220.20">
    <property type="entry name" value="DNA methylase specificity domains"/>
    <property type="match status" value="2"/>
</dbReference>
<dbReference type="GO" id="GO:0004519">
    <property type="term" value="F:endonuclease activity"/>
    <property type="evidence" value="ECO:0007669"/>
    <property type="project" value="UniProtKB-KW"/>
</dbReference>
<name>A0A6H0ZUR6_9HYPH</name>
<dbReference type="REBASE" id="397889">
    <property type="entry name" value="S.Rpu633ORF25705P"/>
</dbReference>
<dbReference type="GO" id="GO:0003677">
    <property type="term" value="F:DNA binding"/>
    <property type="evidence" value="ECO:0007669"/>
    <property type="project" value="UniProtKB-KW"/>
</dbReference>
<keyword evidence="4" id="KW-0175">Coiled coil</keyword>
<dbReference type="Proteomes" id="UP000500870">
    <property type="component" value="Chromosome 3"/>
</dbReference>
<protein>
    <submittedName>
        <fullName evidence="6">Restriction endonuclease subunit S</fullName>
    </submittedName>
</protein>
<dbReference type="GO" id="GO:0009307">
    <property type="term" value="P:DNA restriction-modification system"/>
    <property type="evidence" value="ECO:0007669"/>
    <property type="project" value="UniProtKB-KW"/>
</dbReference>
<organism evidence="6 7">
    <name type="scientific">Agrobacterium pusense</name>
    <dbReference type="NCBI Taxonomy" id="648995"/>
    <lineage>
        <taxon>Bacteria</taxon>
        <taxon>Pseudomonadati</taxon>
        <taxon>Pseudomonadota</taxon>
        <taxon>Alphaproteobacteria</taxon>
        <taxon>Hyphomicrobiales</taxon>
        <taxon>Rhizobiaceae</taxon>
        <taxon>Rhizobium/Agrobacterium group</taxon>
        <taxon>Agrobacterium</taxon>
    </lineage>
</organism>
<dbReference type="InterPro" id="IPR052021">
    <property type="entry name" value="Type-I_RS_S_subunit"/>
</dbReference>
<comment type="similarity">
    <text evidence="1">Belongs to the type-I restriction system S methylase family.</text>
</comment>
<keyword evidence="3" id="KW-0238">DNA-binding</keyword>
<dbReference type="RefSeq" id="WP_100653047.1">
    <property type="nucleotide sequence ID" value="NZ_CP050899.1"/>
</dbReference>
<keyword evidence="2" id="KW-0680">Restriction system</keyword>